<dbReference type="RefSeq" id="WP_101626428.1">
    <property type="nucleotide sequence ID" value="NZ_CP071591.1"/>
</dbReference>
<accession>A0A2N5IPT4</accession>
<gene>
    <name evidence="3" type="ORF">BLI708_00260</name>
    <name evidence="2" type="ORF">BLI708_11415</name>
    <name evidence="1" type="ORF">Tam1G_1969</name>
</gene>
<evidence type="ECO:0000313" key="4">
    <source>
        <dbReference type="Proteomes" id="UP000234855"/>
    </source>
</evidence>
<evidence type="ECO:0000313" key="3">
    <source>
        <dbReference type="EMBL" id="QSY57814.1"/>
    </source>
</evidence>
<dbReference type="AlphaFoldDB" id="A0A2N5IPT4"/>
<proteinExistence type="predicted"/>
<dbReference type="Proteomes" id="UP000234855">
    <property type="component" value="Unassembled WGS sequence"/>
</dbReference>
<organism evidence="1 4">
    <name type="scientific">Bifidobacterium imperatoris</name>
    <dbReference type="NCBI Taxonomy" id="2020965"/>
    <lineage>
        <taxon>Bacteria</taxon>
        <taxon>Bacillati</taxon>
        <taxon>Actinomycetota</taxon>
        <taxon>Actinomycetes</taxon>
        <taxon>Bifidobacteriales</taxon>
        <taxon>Bifidobacteriaceae</taxon>
        <taxon>Bifidobacterium</taxon>
    </lineage>
</organism>
<sequence length="62" mass="7381">MPEEVFQHLRRQCDQLRDDMNELGETLCSFRDIDSESIELMSMKLILLGWHKSKDNDKGERL</sequence>
<dbReference type="EMBL" id="CP071591">
    <property type="protein sequence ID" value="QSY57772.1"/>
    <property type="molecule type" value="Genomic_DNA"/>
</dbReference>
<dbReference type="EMBL" id="CP071591">
    <property type="protein sequence ID" value="QSY57814.1"/>
    <property type="molecule type" value="Genomic_DNA"/>
</dbReference>
<protein>
    <submittedName>
        <fullName evidence="1">Uncharacterized protein</fullName>
    </submittedName>
</protein>
<evidence type="ECO:0000313" key="2">
    <source>
        <dbReference type="EMBL" id="QSY57772.1"/>
    </source>
</evidence>
<evidence type="ECO:0000313" key="1">
    <source>
        <dbReference type="EMBL" id="PLS23985.1"/>
    </source>
</evidence>
<reference evidence="1 4" key="1">
    <citation type="submission" date="2017-07" db="EMBL/GenBank/DDBJ databases">
        <title>Bifidobacterium novel species.</title>
        <authorList>
            <person name="Lugli G.A."/>
            <person name="Milani C."/>
            <person name="Duranti S."/>
            <person name="Mangifesta M."/>
        </authorList>
    </citation>
    <scope>NUCLEOTIDE SEQUENCE [LARGE SCALE GENOMIC DNA]</scope>
    <source>
        <strain evidence="1 4">45</strain>
    </source>
</reference>
<keyword evidence="5" id="KW-1185">Reference proteome</keyword>
<dbReference type="Proteomes" id="UP000663067">
    <property type="component" value="Chromosome"/>
</dbReference>
<dbReference type="EMBL" id="NMWV01000032">
    <property type="protein sequence ID" value="PLS23985.1"/>
    <property type="molecule type" value="Genomic_DNA"/>
</dbReference>
<evidence type="ECO:0000313" key="5">
    <source>
        <dbReference type="Proteomes" id="UP000663067"/>
    </source>
</evidence>
<name>A0A2N5IPT4_9BIFI</name>
<reference evidence="2 5" key="2">
    <citation type="submission" date="2021-03" db="EMBL/GenBank/DDBJ databases">
        <title>Genome sequencing of Bifidobacterium imperatoris JCM 32708.</title>
        <authorList>
            <person name="Kim J."/>
        </authorList>
    </citation>
    <scope>NUCLEOTIDE SEQUENCE [LARGE SCALE GENOMIC DNA]</scope>
    <source>
        <strain evidence="2 5">JCM 32708</strain>
    </source>
</reference>